<gene>
    <name evidence="2" type="ORF">FHX33_002690</name>
</gene>
<keyword evidence="3" id="KW-1185">Reference proteome</keyword>
<dbReference type="GO" id="GO:0015074">
    <property type="term" value="P:DNA integration"/>
    <property type="evidence" value="ECO:0007669"/>
    <property type="project" value="InterPro"/>
</dbReference>
<dbReference type="Gene3D" id="1.10.443.10">
    <property type="entry name" value="Intergrase catalytic core"/>
    <property type="match status" value="1"/>
</dbReference>
<evidence type="ECO:0000256" key="1">
    <source>
        <dbReference type="ARBA" id="ARBA00023172"/>
    </source>
</evidence>
<accession>A0A7W4UX93</accession>
<proteinExistence type="predicted"/>
<reference evidence="2 3" key="1">
    <citation type="submission" date="2020-08" db="EMBL/GenBank/DDBJ databases">
        <title>Sequencing the genomes of 1000 actinobacteria strains.</title>
        <authorList>
            <person name="Klenk H.-P."/>
        </authorList>
    </citation>
    <scope>NUCLEOTIDE SEQUENCE [LARGE SCALE GENOMIC DNA]</scope>
    <source>
        <strain evidence="2 3">DSM 20146</strain>
    </source>
</reference>
<protein>
    <submittedName>
        <fullName evidence="2">Integrase</fullName>
    </submittedName>
</protein>
<dbReference type="InterPro" id="IPR011010">
    <property type="entry name" value="DNA_brk_join_enz"/>
</dbReference>
<dbReference type="SUPFAM" id="SSF56349">
    <property type="entry name" value="DNA breaking-rejoining enzymes"/>
    <property type="match status" value="1"/>
</dbReference>
<comment type="caution">
    <text evidence="2">The sequence shown here is derived from an EMBL/GenBank/DDBJ whole genome shotgun (WGS) entry which is preliminary data.</text>
</comment>
<dbReference type="InterPro" id="IPR013762">
    <property type="entry name" value="Integrase-like_cat_sf"/>
</dbReference>
<evidence type="ECO:0000313" key="3">
    <source>
        <dbReference type="Proteomes" id="UP000538196"/>
    </source>
</evidence>
<dbReference type="AlphaFoldDB" id="A0A7W4UX93"/>
<dbReference type="GO" id="GO:0003677">
    <property type="term" value="F:DNA binding"/>
    <property type="evidence" value="ECO:0007669"/>
    <property type="project" value="InterPro"/>
</dbReference>
<dbReference type="Proteomes" id="UP000538196">
    <property type="component" value="Unassembled WGS sequence"/>
</dbReference>
<keyword evidence="1" id="KW-0233">DNA recombination</keyword>
<dbReference type="EMBL" id="JACHVP010000003">
    <property type="protein sequence ID" value="MBB2967920.1"/>
    <property type="molecule type" value="Genomic_DNA"/>
</dbReference>
<organism evidence="2 3">
    <name type="scientific">Leifsonia aquatica</name>
    <name type="common">Corynebacterium aquaticum</name>
    <dbReference type="NCBI Taxonomy" id="144185"/>
    <lineage>
        <taxon>Bacteria</taxon>
        <taxon>Bacillati</taxon>
        <taxon>Actinomycetota</taxon>
        <taxon>Actinomycetes</taxon>
        <taxon>Micrococcales</taxon>
        <taxon>Microbacteriaceae</taxon>
        <taxon>Leifsonia</taxon>
    </lineage>
</organism>
<dbReference type="RefSeq" id="WP_155828949.1">
    <property type="nucleotide sequence ID" value="NZ_JACHVP010000003.1"/>
</dbReference>
<sequence>MINPTGNPTLANDDDRGYSLTRLEDNRRVIEQYRYRDAGDRWDRIAAFVRSSADRLADEPKNMLKMILSMLSRFALWSVERGLPLDEPADILITPLLARFSEERMGHYTPSSYQIRLMVMRLIVNRVGDPDPRYPRPAKNKNYLDQRRVYGLSEQIAFVSSCSTRNTEWQRSNYRVYLGLGFGAGLTCREINTVRRQHIVEADGHWAVNVPGDDERTVPIRRDWTPLLLEGLETRRPDDFAILGYRHKGQPERLPTQMRLAAPAQPHATPTGMRSTWIVEHLTRGLRPDVVADLAGIEKIESLRIYIHRMPGYKLDDHIEQIVGGDV</sequence>
<evidence type="ECO:0000313" key="2">
    <source>
        <dbReference type="EMBL" id="MBB2967920.1"/>
    </source>
</evidence>
<name>A0A7W4UX93_LEIAQ</name>
<dbReference type="GO" id="GO:0006310">
    <property type="term" value="P:DNA recombination"/>
    <property type="evidence" value="ECO:0007669"/>
    <property type="project" value="UniProtKB-KW"/>
</dbReference>